<dbReference type="PROSITE" id="PS51450">
    <property type="entry name" value="LRR"/>
    <property type="match status" value="2"/>
</dbReference>
<dbReference type="PANTHER" id="PTHR18849">
    <property type="entry name" value="LEUCINE RICH REPEAT PROTEIN"/>
    <property type="match status" value="1"/>
</dbReference>
<gene>
    <name evidence="5" type="ORF">CEUSTIGMA_g11971.t1</name>
</gene>
<keyword evidence="3" id="KW-0677">Repeat</keyword>
<name>A0A250XP23_9CHLO</name>
<dbReference type="EMBL" id="BEGY01000128">
    <property type="protein sequence ID" value="GAX84550.1"/>
    <property type="molecule type" value="Genomic_DNA"/>
</dbReference>
<dbReference type="GO" id="GO:0005930">
    <property type="term" value="C:axoneme"/>
    <property type="evidence" value="ECO:0007669"/>
    <property type="project" value="UniProtKB-SubCell"/>
</dbReference>
<evidence type="ECO:0000256" key="2">
    <source>
        <dbReference type="ARBA" id="ARBA00022614"/>
    </source>
</evidence>
<dbReference type="AlphaFoldDB" id="A0A250XP23"/>
<evidence type="ECO:0000256" key="1">
    <source>
        <dbReference type="ARBA" id="ARBA00004430"/>
    </source>
</evidence>
<dbReference type="InterPro" id="IPR001611">
    <property type="entry name" value="Leu-rich_rpt"/>
</dbReference>
<evidence type="ECO:0008006" key="7">
    <source>
        <dbReference type="Google" id="ProtNLM"/>
    </source>
</evidence>
<accession>A0A250XP23</accession>
<dbReference type="InterPro" id="IPR032675">
    <property type="entry name" value="LRR_dom_sf"/>
</dbReference>
<dbReference type="GO" id="GO:0036064">
    <property type="term" value="C:ciliary basal body"/>
    <property type="evidence" value="ECO:0007669"/>
    <property type="project" value="UniProtKB-ARBA"/>
</dbReference>
<feature type="compositionally biased region" description="Low complexity" evidence="4">
    <location>
        <begin position="152"/>
        <end position="163"/>
    </location>
</feature>
<evidence type="ECO:0000313" key="5">
    <source>
        <dbReference type="EMBL" id="GAX84550.1"/>
    </source>
</evidence>
<evidence type="ECO:0000256" key="4">
    <source>
        <dbReference type="SAM" id="MobiDB-lite"/>
    </source>
</evidence>
<proteinExistence type="predicted"/>
<dbReference type="PANTHER" id="PTHR18849:SF0">
    <property type="entry name" value="CILIA- AND FLAGELLA-ASSOCIATED PROTEIN 410-RELATED"/>
    <property type="match status" value="1"/>
</dbReference>
<organism evidence="5 6">
    <name type="scientific">Chlamydomonas eustigma</name>
    <dbReference type="NCBI Taxonomy" id="1157962"/>
    <lineage>
        <taxon>Eukaryota</taxon>
        <taxon>Viridiplantae</taxon>
        <taxon>Chlorophyta</taxon>
        <taxon>core chlorophytes</taxon>
        <taxon>Chlorophyceae</taxon>
        <taxon>CS clade</taxon>
        <taxon>Chlamydomonadales</taxon>
        <taxon>Chlamydomonadaceae</taxon>
        <taxon>Chlamydomonas</taxon>
    </lineage>
</organism>
<feature type="region of interest" description="Disordered" evidence="4">
    <location>
        <begin position="126"/>
        <end position="179"/>
    </location>
</feature>
<dbReference type="Pfam" id="PF14580">
    <property type="entry name" value="LRR_9"/>
    <property type="match status" value="1"/>
</dbReference>
<dbReference type="Proteomes" id="UP000232323">
    <property type="component" value="Unassembled WGS sequence"/>
</dbReference>
<dbReference type="OrthoDB" id="1517790at2759"/>
<protein>
    <recommendedName>
        <fullName evidence="7">U2A'/phosphoprotein 32 family A C-terminal domain-containing protein</fullName>
    </recommendedName>
</protein>
<comment type="subcellular location">
    <subcellularLocation>
        <location evidence="1">Cytoplasm</location>
        <location evidence="1">Cytoskeleton</location>
        <location evidence="1">Cilium axoneme</location>
    </subcellularLocation>
</comment>
<reference evidence="5 6" key="1">
    <citation type="submission" date="2017-08" db="EMBL/GenBank/DDBJ databases">
        <title>Acidophilic green algal genome provides insights into adaptation to an acidic environment.</title>
        <authorList>
            <person name="Hirooka S."/>
            <person name="Hirose Y."/>
            <person name="Kanesaki Y."/>
            <person name="Higuchi S."/>
            <person name="Fujiwara T."/>
            <person name="Onuma R."/>
            <person name="Era A."/>
            <person name="Ohbayashi R."/>
            <person name="Uzuka A."/>
            <person name="Nozaki H."/>
            <person name="Yoshikawa H."/>
            <person name="Miyagishima S.Y."/>
        </authorList>
    </citation>
    <scope>NUCLEOTIDE SEQUENCE [LARGE SCALE GENOMIC DNA]</scope>
    <source>
        <strain evidence="5 6">NIES-2499</strain>
    </source>
</reference>
<keyword evidence="6" id="KW-1185">Reference proteome</keyword>
<comment type="caution">
    <text evidence="5">The sequence shown here is derived from an EMBL/GenBank/DDBJ whole genome shotgun (WGS) entry which is preliminary data.</text>
</comment>
<evidence type="ECO:0000313" key="6">
    <source>
        <dbReference type="Proteomes" id="UP000232323"/>
    </source>
</evidence>
<keyword evidence="2" id="KW-0433">Leucine-rich repeat</keyword>
<dbReference type="FunFam" id="3.80.10.10:FF:000094">
    <property type="entry name" value="protein C21orf2 isoform X1"/>
    <property type="match status" value="1"/>
</dbReference>
<evidence type="ECO:0000256" key="3">
    <source>
        <dbReference type="ARBA" id="ARBA00022737"/>
    </source>
</evidence>
<dbReference type="SUPFAM" id="SSF52058">
    <property type="entry name" value="L domain-like"/>
    <property type="match status" value="1"/>
</dbReference>
<feature type="compositionally biased region" description="Basic and acidic residues" evidence="4">
    <location>
        <begin position="126"/>
        <end position="141"/>
    </location>
</feature>
<sequence length="222" mass="25124">MPPLTEGMIRGKTRMDRMDEVKNLNLWGQDLDVVDVLAKLINVEVLSLSVNQITTLRDFRHCQKLQELYLRKNEVADVSELQYLSGLNNLKILWLSDNPCSEHPYYRQLAIRVLPSLEKLDNIEVTDQERQQASRNPELDKYIVPLDPEAPRPTSRPSPARSPVSVQFPPSVGYGTGGGRGAPLSKKNILYAVMALVAVLDVDDLTYVRREIEQRLDGEFGP</sequence>
<dbReference type="Gene3D" id="3.80.10.10">
    <property type="entry name" value="Ribonuclease Inhibitor"/>
    <property type="match status" value="1"/>
</dbReference>